<organism evidence="2 3">
    <name type="scientific">Vibrio campbellii</name>
    <dbReference type="NCBI Taxonomy" id="680"/>
    <lineage>
        <taxon>Bacteria</taxon>
        <taxon>Pseudomonadati</taxon>
        <taxon>Pseudomonadota</taxon>
        <taxon>Gammaproteobacteria</taxon>
        <taxon>Vibrionales</taxon>
        <taxon>Vibrionaceae</taxon>
        <taxon>Vibrio</taxon>
    </lineage>
</organism>
<dbReference type="Proteomes" id="UP001058687">
    <property type="component" value="Chromosome 1"/>
</dbReference>
<feature type="transmembrane region" description="Helical" evidence="1">
    <location>
        <begin position="27"/>
        <end position="45"/>
    </location>
</feature>
<keyword evidence="1" id="KW-1133">Transmembrane helix</keyword>
<reference evidence="2" key="1">
    <citation type="submission" date="2020-03" db="EMBL/GenBank/DDBJ databases">
        <title>Five strains of Vibrio campbellii isolated from Mariana Trench.</title>
        <authorList>
            <person name="Liang J."/>
            <person name="Zhang X.-H."/>
        </authorList>
    </citation>
    <scope>NUCLEOTIDE SEQUENCE</scope>
    <source>
        <strain evidence="2">LJC014</strain>
    </source>
</reference>
<accession>A0AAE9MZK2</accession>
<feature type="transmembrane region" description="Helical" evidence="1">
    <location>
        <begin position="51"/>
        <end position="73"/>
    </location>
</feature>
<dbReference type="RefSeq" id="WP_255935421.1">
    <property type="nucleotide sequence ID" value="NZ_CP050467.1"/>
</dbReference>
<evidence type="ECO:0000313" key="3">
    <source>
        <dbReference type="Proteomes" id="UP001058687"/>
    </source>
</evidence>
<dbReference type="AlphaFoldDB" id="A0AAE9MZK2"/>
<dbReference type="EMBL" id="CP050467">
    <property type="protein sequence ID" value="UTZ27770.1"/>
    <property type="molecule type" value="Genomic_DNA"/>
</dbReference>
<sequence length="129" mass="14181">MNIDEKISQRAIDSGGRLRVKSALNPILWLCGLITIPCISAMAYMEAPAPMWLVLLAFIPVCCAAIGFLFLLIMDRDKLQSEDYQSRKQSLELIQQKGDALPISSASIQSIANPTYDALPQKNANEGQV</sequence>
<name>A0AAE9MZK2_9VIBR</name>
<keyword evidence="1" id="KW-0812">Transmembrane</keyword>
<keyword evidence="1" id="KW-0472">Membrane</keyword>
<evidence type="ECO:0000256" key="1">
    <source>
        <dbReference type="SAM" id="Phobius"/>
    </source>
</evidence>
<protein>
    <submittedName>
        <fullName evidence="2">Uncharacterized protein</fullName>
    </submittedName>
</protein>
<evidence type="ECO:0000313" key="2">
    <source>
        <dbReference type="EMBL" id="UTZ27770.1"/>
    </source>
</evidence>
<proteinExistence type="predicted"/>
<gene>
    <name evidence="2" type="ORF">HB761_14055</name>
</gene>